<reference evidence="1 2" key="1">
    <citation type="submission" date="2024-02" db="EMBL/GenBank/DDBJ databases">
        <title>de novo genome assembly of Solanum bulbocastanum strain 11H21.</title>
        <authorList>
            <person name="Hosaka A.J."/>
        </authorList>
    </citation>
    <scope>NUCLEOTIDE SEQUENCE [LARGE SCALE GENOMIC DNA]</scope>
    <source>
        <tissue evidence="1">Young leaves</tissue>
    </source>
</reference>
<comment type="caution">
    <text evidence="1">The sequence shown here is derived from an EMBL/GenBank/DDBJ whole genome shotgun (WGS) entry which is preliminary data.</text>
</comment>
<gene>
    <name evidence="1" type="ORF">RDI58_006632</name>
</gene>
<dbReference type="Proteomes" id="UP001371456">
    <property type="component" value="Unassembled WGS sequence"/>
</dbReference>
<name>A0AAN8YH04_SOLBU</name>
<evidence type="ECO:0000313" key="1">
    <source>
        <dbReference type="EMBL" id="KAK6793179.1"/>
    </source>
</evidence>
<protein>
    <submittedName>
        <fullName evidence="1">Uncharacterized protein</fullName>
    </submittedName>
</protein>
<dbReference type="EMBL" id="JBANQN010000003">
    <property type="protein sequence ID" value="KAK6793179.1"/>
    <property type="molecule type" value="Genomic_DNA"/>
</dbReference>
<organism evidence="1 2">
    <name type="scientific">Solanum bulbocastanum</name>
    <name type="common">Wild potato</name>
    <dbReference type="NCBI Taxonomy" id="147425"/>
    <lineage>
        <taxon>Eukaryota</taxon>
        <taxon>Viridiplantae</taxon>
        <taxon>Streptophyta</taxon>
        <taxon>Embryophyta</taxon>
        <taxon>Tracheophyta</taxon>
        <taxon>Spermatophyta</taxon>
        <taxon>Magnoliopsida</taxon>
        <taxon>eudicotyledons</taxon>
        <taxon>Gunneridae</taxon>
        <taxon>Pentapetalae</taxon>
        <taxon>asterids</taxon>
        <taxon>lamiids</taxon>
        <taxon>Solanales</taxon>
        <taxon>Solanaceae</taxon>
        <taxon>Solanoideae</taxon>
        <taxon>Solaneae</taxon>
        <taxon>Solanum</taxon>
    </lineage>
</organism>
<evidence type="ECO:0000313" key="2">
    <source>
        <dbReference type="Proteomes" id="UP001371456"/>
    </source>
</evidence>
<sequence length="79" mass="9434">MEVETEKEDKIREKMKTLIRRIKDFDEKGERFSLKSGKFMETVVQETVKMVSLNLFRSRAPQPRENQVACRNMKRIRTG</sequence>
<keyword evidence="2" id="KW-1185">Reference proteome</keyword>
<accession>A0AAN8YH04</accession>
<dbReference type="AlphaFoldDB" id="A0AAN8YH04"/>
<proteinExistence type="predicted"/>